<keyword evidence="1" id="KW-0812">Transmembrane</keyword>
<dbReference type="EMBL" id="JACXSI010000024">
    <property type="protein sequence ID" value="MBD3108936.1"/>
    <property type="molecule type" value="Genomic_DNA"/>
</dbReference>
<comment type="caution">
    <text evidence="2">The sequence shown here is derived from an EMBL/GenBank/DDBJ whole genome shotgun (WGS) entry which is preliminary data.</text>
</comment>
<keyword evidence="1" id="KW-0472">Membrane</keyword>
<organism evidence="2 3">
    <name type="scientific">Peribacillus faecalis</name>
    <dbReference type="NCBI Taxonomy" id="2772559"/>
    <lineage>
        <taxon>Bacteria</taxon>
        <taxon>Bacillati</taxon>
        <taxon>Bacillota</taxon>
        <taxon>Bacilli</taxon>
        <taxon>Bacillales</taxon>
        <taxon>Bacillaceae</taxon>
        <taxon>Peribacillus</taxon>
    </lineage>
</organism>
<evidence type="ECO:0000313" key="3">
    <source>
        <dbReference type="Proteomes" id="UP000602076"/>
    </source>
</evidence>
<dbReference type="Proteomes" id="UP000602076">
    <property type="component" value="Unassembled WGS sequence"/>
</dbReference>
<dbReference type="GO" id="GO:0005886">
    <property type="term" value="C:plasma membrane"/>
    <property type="evidence" value="ECO:0007669"/>
    <property type="project" value="UniProtKB-SubCell"/>
</dbReference>
<dbReference type="RefSeq" id="WP_190998473.1">
    <property type="nucleotide sequence ID" value="NZ_JACXSI010000024.1"/>
</dbReference>
<evidence type="ECO:0000313" key="2">
    <source>
        <dbReference type="EMBL" id="MBD3108936.1"/>
    </source>
</evidence>
<feature type="transmembrane region" description="Helical" evidence="1">
    <location>
        <begin position="157"/>
        <end position="178"/>
    </location>
</feature>
<dbReference type="GO" id="GO:0140359">
    <property type="term" value="F:ABC-type transporter activity"/>
    <property type="evidence" value="ECO:0007669"/>
    <property type="project" value="InterPro"/>
</dbReference>
<dbReference type="Pfam" id="PF12679">
    <property type="entry name" value="ABC2_membrane_2"/>
    <property type="match status" value="1"/>
</dbReference>
<reference evidence="2" key="1">
    <citation type="submission" date="2020-09" db="EMBL/GenBank/DDBJ databases">
        <title>Bacillus faecalis sp. nov., a moderately halophilic bacterium isolated from cow faeces.</title>
        <authorList>
            <person name="Jiang L."/>
            <person name="Lee J."/>
        </authorList>
    </citation>
    <scope>NUCLEOTIDE SEQUENCE</scope>
    <source>
        <strain evidence="2">AGMB 02131</strain>
    </source>
</reference>
<proteinExistence type="predicted"/>
<feature type="transmembrane region" description="Helical" evidence="1">
    <location>
        <begin position="21"/>
        <end position="42"/>
    </location>
</feature>
<feature type="transmembrane region" description="Helical" evidence="1">
    <location>
        <begin position="185"/>
        <end position="202"/>
    </location>
</feature>
<keyword evidence="1" id="KW-1133">Transmembrane helix</keyword>
<sequence length="257" mass="27849">MSSFMTLLSKEFLGLKRSSKIIWLPVVFMLLSVMQPVTYYFMDDILKMGGNFPEGAVFEMPLPSSGEVMASVLSQLNSIGLLLIVVAVMGTISDERKSGALMMVFTKPVTSIQIVASKTLAHSLLLVVSFICGYLLSFYYTILLFSKLPVADVLASMATYSLYIVFIVSVVVLTSAVFSGNGAIAIINVIFFTALSLAGSYFKDQLAWSPTQLSSYASSMVQGTEIESGLWGSIALTVILIAAIQLVSARILDRNKI</sequence>
<protein>
    <submittedName>
        <fullName evidence="2">ABC transporter permease subunit</fullName>
    </submittedName>
</protein>
<dbReference type="PANTHER" id="PTHR37305">
    <property type="entry name" value="INTEGRAL MEMBRANE PROTEIN-RELATED"/>
    <property type="match status" value="1"/>
</dbReference>
<evidence type="ECO:0000256" key="1">
    <source>
        <dbReference type="SAM" id="Phobius"/>
    </source>
</evidence>
<feature type="transmembrane region" description="Helical" evidence="1">
    <location>
        <begin position="124"/>
        <end position="145"/>
    </location>
</feature>
<feature type="transmembrane region" description="Helical" evidence="1">
    <location>
        <begin position="230"/>
        <end position="252"/>
    </location>
</feature>
<keyword evidence="3" id="KW-1185">Reference proteome</keyword>
<name>A0A927HBW5_9BACI</name>
<gene>
    <name evidence="2" type="ORF">IEO70_11245</name>
</gene>
<feature type="transmembrane region" description="Helical" evidence="1">
    <location>
        <begin position="68"/>
        <end position="92"/>
    </location>
</feature>
<dbReference type="PANTHER" id="PTHR37305:SF1">
    <property type="entry name" value="MEMBRANE PROTEIN"/>
    <property type="match status" value="1"/>
</dbReference>
<accession>A0A927HBW5</accession>
<dbReference type="AlphaFoldDB" id="A0A927HBW5"/>